<evidence type="ECO:0000256" key="1">
    <source>
        <dbReference type="ARBA" id="ARBA00022603"/>
    </source>
</evidence>
<dbReference type="GO" id="GO:0008168">
    <property type="term" value="F:methyltransferase activity"/>
    <property type="evidence" value="ECO:0007669"/>
    <property type="project" value="UniProtKB-KW"/>
</dbReference>
<dbReference type="GO" id="GO:0032259">
    <property type="term" value="P:methylation"/>
    <property type="evidence" value="ECO:0007669"/>
    <property type="project" value="UniProtKB-KW"/>
</dbReference>
<organism evidence="4 5">
    <name type="scientific">Epilithonimonas mollis</name>
    <dbReference type="NCBI Taxonomy" id="216903"/>
    <lineage>
        <taxon>Bacteria</taxon>
        <taxon>Pseudomonadati</taxon>
        <taxon>Bacteroidota</taxon>
        <taxon>Flavobacteriia</taxon>
        <taxon>Flavobacteriales</taxon>
        <taxon>Weeksellaceae</taxon>
        <taxon>Chryseobacterium group</taxon>
        <taxon>Epilithonimonas</taxon>
    </lineage>
</organism>
<dbReference type="PANTHER" id="PTHR43861">
    <property type="entry name" value="TRANS-ACONITATE 2-METHYLTRANSFERASE-RELATED"/>
    <property type="match status" value="1"/>
</dbReference>
<dbReference type="STRING" id="216903.SAMN05444371_2130"/>
<keyword evidence="1 4" id="KW-0489">Methyltransferase</keyword>
<dbReference type="OrthoDB" id="9789123at2"/>
<evidence type="ECO:0000313" key="5">
    <source>
        <dbReference type="Proteomes" id="UP000184498"/>
    </source>
</evidence>
<sequence length="210" mass="24171">MEPKHKDSSEVWSHVADLYEEKFLNLSIYDDSYDWFCNEIKMPEPAVLDIGCGPGNISKYISGKIHDADISGIDYSENMILLAKKNVPNGQFEVMDCREVAKLNRKFDAIIGGFCIPYLNERELNVFLSDINNLLKGNGILYLSFVEGKPEESKYQTSSTGHQLFFNFHRIESIKQNLKNIGFQHFQTMYINYKKSPNETEVHTVIITKK</sequence>
<protein>
    <submittedName>
        <fullName evidence="4">Methyltransferase domain-containing protein</fullName>
    </submittedName>
</protein>
<dbReference type="EMBL" id="FRAM01000002">
    <property type="protein sequence ID" value="SHK37177.1"/>
    <property type="molecule type" value="Genomic_DNA"/>
</dbReference>
<dbReference type="PANTHER" id="PTHR43861:SF1">
    <property type="entry name" value="TRANS-ACONITATE 2-METHYLTRANSFERASE"/>
    <property type="match status" value="1"/>
</dbReference>
<proteinExistence type="predicted"/>
<dbReference type="Pfam" id="PF13649">
    <property type="entry name" value="Methyltransf_25"/>
    <property type="match status" value="1"/>
</dbReference>
<dbReference type="SUPFAM" id="SSF53335">
    <property type="entry name" value="S-adenosyl-L-methionine-dependent methyltransferases"/>
    <property type="match status" value="1"/>
</dbReference>
<name>A0A1M6RXY4_9FLAO</name>
<dbReference type="Proteomes" id="UP000184498">
    <property type="component" value="Unassembled WGS sequence"/>
</dbReference>
<dbReference type="InterPro" id="IPR041698">
    <property type="entry name" value="Methyltransf_25"/>
</dbReference>
<keyword evidence="2 4" id="KW-0808">Transferase</keyword>
<reference evidence="5" key="1">
    <citation type="submission" date="2016-11" db="EMBL/GenBank/DDBJ databases">
        <authorList>
            <person name="Varghese N."/>
            <person name="Submissions S."/>
        </authorList>
    </citation>
    <scope>NUCLEOTIDE SEQUENCE [LARGE SCALE GENOMIC DNA]</scope>
    <source>
        <strain evidence="5">DSM 18016</strain>
    </source>
</reference>
<keyword evidence="5" id="KW-1185">Reference proteome</keyword>
<gene>
    <name evidence="4" type="ORF">SAMN05444371_2130</name>
</gene>
<feature type="domain" description="Methyltransferase" evidence="3">
    <location>
        <begin position="47"/>
        <end position="139"/>
    </location>
</feature>
<dbReference type="AlphaFoldDB" id="A0A1M6RXY4"/>
<evidence type="ECO:0000256" key="2">
    <source>
        <dbReference type="ARBA" id="ARBA00022679"/>
    </source>
</evidence>
<accession>A0A1M6RXY4</accession>
<dbReference type="RefSeq" id="WP_072998584.1">
    <property type="nucleotide sequence ID" value="NZ_FRAM01000002.1"/>
</dbReference>
<evidence type="ECO:0000313" key="4">
    <source>
        <dbReference type="EMBL" id="SHK37177.1"/>
    </source>
</evidence>
<evidence type="ECO:0000259" key="3">
    <source>
        <dbReference type="Pfam" id="PF13649"/>
    </source>
</evidence>
<dbReference type="InterPro" id="IPR029063">
    <property type="entry name" value="SAM-dependent_MTases_sf"/>
</dbReference>
<dbReference type="CDD" id="cd02440">
    <property type="entry name" value="AdoMet_MTases"/>
    <property type="match status" value="1"/>
</dbReference>
<dbReference type="Gene3D" id="3.40.50.150">
    <property type="entry name" value="Vaccinia Virus protein VP39"/>
    <property type="match status" value="1"/>
</dbReference>